<feature type="domain" description="Rab-GAP TBC" evidence="4">
    <location>
        <begin position="519"/>
        <end position="655"/>
    </location>
</feature>
<evidence type="ECO:0000313" key="5">
    <source>
        <dbReference type="EMBL" id="PWA73612.1"/>
    </source>
</evidence>
<dbReference type="Pfam" id="PF12068">
    <property type="entry name" value="PH_RBD"/>
    <property type="match status" value="1"/>
</dbReference>
<dbReference type="Gene3D" id="3.30.70.2890">
    <property type="entry name" value="XS domain"/>
    <property type="match status" value="1"/>
</dbReference>
<feature type="compositionally biased region" description="Polar residues" evidence="2">
    <location>
        <begin position="330"/>
        <end position="344"/>
    </location>
</feature>
<dbReference type="PANTHER" id="PTHR46602">
    <property type="entry name" value="PROTEIN SUPPRESSOR OF GENE SILENCING 3"/>
    <property type="match status" value="1"/>
</dbReference>
<dbReference type="OrthoDB" id="10264062at2759"/>
<feature type="compositionally biased region" description="Acidic residues" evidence="2">
    <location>
        <begin position="1"/>
        <end position="17"/>
    </location>
</feature>
<dbReference type="GO" id="GO:0005096">
    <property type="term" value="F:GTPase activator activity"/>
    <property type="evidence" value="ECO:0007669"/>
    <property type="project" value="UniProtKB-KW"/>
</dbReference>
<dbReference type="EMBL" id="PKPP01002712">
    <property type="protein sequence ID" value="PWA73612.1"/>
    <property type="molecule type" value="Genomic_DNA"/>
</dbReference>
<dbReference type="InterPro" id="IPR000195">
    <property type="entry name" value="Rab-GAP-TBC_dom"/>
</dbReference>
<dbReference type="InterPro" id="IPR044287">
    <property type="entry name" value="SGS3"/>
</dbReference>
<reference evidence="5 6" key="1">
    <citation type="journal article" date="2018" name="Mol. Plant">
        <title>The genome of Artemisia annua provides insight into the evolution of Asteraceae family and artemisinin biosynthesis.</title>
        <authorList>
            <person name="Shen Q."/>
            <person name="Zhang L."/>
            <person name="Liao Z."/>
            <person name="Wang S."/>
            <person name="Yan T."/>
            <person name="Shi P."/>
            <person name="Liu M."/>
            <person name="Fu X."/>
            <person name="Pan Q."/>
            <person name="Wang Y."/>
            <person name="Lv Z."/>
            <person name="Lu X."/>
            <person name="Zhang F."/>
            <person name="Jiang W."/>
            <person name="Ma Y."/>
            <person name="Chen M."/>
            <person name="Hao X."/>
            <person name="Li L."/>
            <person name="Tang Y."/>
            <person name="Lv G."/>
            <person name="Zhou Y."/>
            <person name="Sun X."/>
            <person name="Brodelius P.E."/>
            <person name="Rose J.K.C."/>
            <person name="Tang K."/>
        </authorList>
    </citation>
    <scope>NUCLEOTIDE SEQUENCE [LARGE SCALE GENOMIC DNA]</scope>
    <source>
        <strain evidence="6">cv. Huhao1</strain>
        <tissue evidence="5">Leaf</tissue>
    </source>
</reference>
<dbReference type="InterPro" id="IPR021935">
    <property type="entry name" value="SGSM1/2_RBD"/>
</dbReference>
<dbReference type="Pfam" id="PF00566">
    <property type="entry name" value="RabGAP-TBC"/>
    <property type="match status" value="1"/>
</dbReference>
<protein>
    <recommendedName>
        <fullName evidence="4">Rab-GAP TBC domain-containing protein</fullName>
    </recommendedName>
</protein>
<evidence type="ECO:0000313" key="6">
    <source>
        <dbReference type="Proteomes" id="UP000245207"/>
    </source>
</evidence>
<feature type="region of interest" description="Disordered" evidence="2">
    <location>
        <begin position="248"/>
        <end position="275"/>
    </location>
</feature>
<dbReference type="PROSITE" id="PS50086">
    <property type="entry name" value="TBC_RABGAP"/>
    <property type="match status" value="1"/>
</dbReference>
<dbReference type="InterPro" id="IPR035969">
    <property type="entry name" value="Rab-GAP_TBC_sf"/>
</dbReference>
<dbReference type="GO" id="GO:0051607">
    <property type="term" value="P:defense response to virus"/>
    <property type="evidence" value="ECO:0007669"/>
    <property type="project" value="InterPro"/>
</dbReference>
<feature type="region of interest" description="Disordered" evidence="2">
    <location>
        <begin position="1"/>
        <end position="45"/>
    </location>
</feature>
<dbReference type="PANTHER" id="PTHR46602:SF1">
    <property type="entry name" value="PROTEIN SUPPRESSOR OF GENE SILENCING 3"/>
    <property type="match status" value="1"/>
</dbReference>
<dbReference type="Gene3D" id="1.10.8.270">
    <property type="entry name" value="putative rabgap domain of human tbc1 domain family member 14 like domains"/>
    <property type="match status" value="1"/>
</dbReference>
<feature type="region of interest" description="Disordered" evidence="2">
    <location>
        <begin position="330"/>
        <end position="359"/>
    </location>
</feature>
<evidence type="ECO:0000256" key="1">
    <source>
        <dbReference type="ARBA" id="ARBA00022468"/>
    </source>
</evidence>
<evidence type="ECO:0000259" key="4">
    <source>
        <dbReference type="PROSITE" id="PS50086"/>
    </source>
</evidence>
<feature type="compositionally biased region" description="Polar residues" evidence="2">
    <location>
        <begin position="248"/>
        <end position="257"/>
    </location>
</feature>
<organism evidence="5 6">
    <name type="scientific">Artemisia annua</name>
    <name type="common">Sweet wormwood</name>
    <dbReference type="NCBI Taxonomy" id="35608"/>
    <lineage>
        <taxon>Eukaryota</taxon>
        <taxon>Viridiplantae</taxon>
        <taxon>Streptophyta</taxon>
        <taxon>Embryophyta</taxon>
        <taxon>Tracheophyta</taxon>
        <taxon>Spermatophyta</taxon>
        <taxon>Magnoliopsida</taxon>
        <taxon>eudicotyledons</taxon>
        <taxon>Gunneridae</taxon>
        <taxon>Pentapetalae</taxon>
        <taxon>asterids</taxon>
        <taxon>campanulids</taxon>
        <taxon>Asterales</taxon>
        <taxon>Asteraceae</taxon>
        <taxon>Asteroideae</taxon>
        <taxon>Anthemideae</taxon>
        <taxon>Artemisiinae</taxon>
        <taxon>Artemisia</taxon>
    </lineage>
</organism>
<keyword evidence="1" id="KW-0343">GTPase activation</keyword>
<keyword evidence="3" id="KW-1133">Transmembrane helix</keyword>
<feature type="compositionally biased region" description="Low complexity" evidence="2">
    <location>
        <begin position="18"/>
        <end position="30"/>
    </location>
</feature>
<proteinExistence type="predicted"/>
<keyword evidence="3" id="KW-0472">Membrane</keyword>
<evidence type="ECO:0000256" key="2">
    <source>
        <dbReference type="SAM" id="MobiDB-lite"/>
    </source>
</evidence>
<accession>A0A2U1NJC6</accession>
<feature type="transmembrane region" description="Helical" evidence="3">
    <location>
        <begin position="125"/>
        <end position="145"/>
    </location>
</feature>
<dbReference type="Proteomes" id="UP000245207">
    <property type="component" value="Unassembled WGS sequence"/>
</dbReference>
<dbReference type="SUPFAM" id="SSF47923">
    <property type="entry name" value="Ypt/Rab-GAP domain of gyp1p"/>
    <property type="match status" value="1"/>
</dbReference>
<keyword evidence="3" id="KW-0812">Transmembrane</keyword>
<dbReference type="Gene3D" id="2.30.29.230">
    <property type="match status" value="1"/>
</dbReference>
<dbReference type="GO" id="GO:0005737">
    <property type="term" value="C:cytoplasm"/>
    <property type="evidence" value="ECO:0007669"/>
    <property type="project" value="UniProtKB-ARBA"/>
</dbReference>
<keyword evidence="6" id="KW-1185">Reference proteome</keyword>
<name>A0A2U1NJC6_ARTAN</name>
<gene>
    <name evidence="5" type="ORF">CTI12_AA257260</name>
</gene>
<evidence type="ECO:0000256" key="3">
    <source>
        <dbReference type="SAM" id="Phobius"/>
    </source>
</evidence>
<dbReference type="STRING" id="35608.A0A2U1NJC6"/>
<dbReference type="GO" id="GO:0031047">
    <property type="term" value="P:regulatory ncRNA-mediated gene silencing"/>
    <property type="evidence" value="ECO:0007669"/>
    <property type="project" value="InterPro"/>
</dbReference>
<comment type="caution">
    <text evidence="5">The sequence shown here is derived from an EMBL/GenBank/DDBJ whole genome shotgun (WGS) entry which is preliminary data.</text>
</comment>
<dbReference type="AlphaFoldDB" id="A0A2U1NJC6"/>
<dbReference type="InterPro" id="IPR038588">
    <property type="entry name" value="XS_domain_sf"/>
</dbReference>
<sequence>MHETEEDYHDDLSDDADYAAASQQGSSSMAVRDVGNQTPSSEPEKAELVYLKDNVTIHPTQYATERISGRLKLIKQGSLLYMSWIPYKGQSSNARLSERDKNLYTIRPAPFTDIRSIRRHSPAIGWQYVIVVLSSGLAFPPFYFYNGGVREFIATVKNHVYIVRSAEDANVFLVNNDQDPLQKILSSMELPRAIPITKEAPSSSISGSVPTRDISIQVLEKFSLVTRFARETTTQLFGESLFDDVGINENNSNQSSQDRPHEIASRVQSKAPVPSDPLELDKLALVWGKPRQPPLGPEEWTGQCTCKGSNQCVGTSKGCRGGSRNYNPVSNNSRPANACQSGNNAGRRVNVPIPEPPVGVEEDVEDLSEPLDEFDDELLSDGYDSDKALKSPRRRRKRRLSKFFDTLDKLSVEVINEPTIVAMPACESGSGSTCRLNEDSEKWLGMGNPELLAYFESYASVKVHNSYDSRGPTGTSMLIFEASAEAERLSCRALWGTFYDSEGRVEDLNALKERIFYGGVEHSLRKEIWGILLGCYAHDSTYTERKHVMAVKKSEYDSIKNQWQSISREQAKRFSKFRERKVLIEKDVVRTDRSVLFYEGDENPNVNLLHNILLTYSFYNFDLGYCQVTTYHCQLFVLHDYYIMGEDAHPFRDVP</sequence>